<feature type="domain" description="FtsK" evidence="6">
    <location>
        <begin position="730"/>
        <end position="920"/>
    </location>
</feature>
<feature type="binding site" evidence="3">
    <location>
        <begin position="748"/>
        <end position="755"/>
    </location>
    <ligand>
        <name>ATP</name>
        <dbReference type="ChEBI" id="CHEBI:30616"/>
    </ligand>
</feature>
<dbReference type="PROSITE" id="PS50901">
    <property type="entry name" value="FTSK"/>
    <property type="match status" value="2"/>
</dbReference>
<dbReference type="GO" id="GO:0003677">
    <property type="term" value="F:DNA binding"/>
    <property type="evidence" value="ECO:0007669"/>
    <property type="project" value="InterPro"/>
</dbReference>
<evidence type="ECO:0000256" key="1">
    <source>
        <dbReference type="ARBA" id="ARBA00022741"/>
    </source>
</evidence>
<feature type="region of interest" description="Disordered" evidence="5">
    <location>
        <begin position="194"/>
        <end position="236"/>
    </location>
</feature>
<dbReference type="InterPro" id="IPR003593">
    <property type="entry name" value="AAA+_ATPase"/>
</dbReference>
<feature type="domain" description="FtsK" evidence="6">
    <location>
        <begin position="1068"/>
        <end position="1258"/>
    </location>
</feature>
<reference evidence="7 8" key="1">
    <citation type="submission" date="2013-08" db="EMBL/GenBank/DDBJ databases">
        <authorList>
            <person name="Weinstock G."/>
            <person name="Sodergren E."/>
            <person name="Wylie T."/>
            <person name="Fulton L."/>
            <person name="Fulton R."/>
            <person name="Fronick C."/>
            <person name="O'Laughlin M."/>
            <person name="Godfrey J."/>
            <person name="Miner T."/>
            <person name="Herter B."/>
            <person name="Appelbaum E."/>
            <person name="Cordes M."/>
            <person name="Lek S."/>
            <person name="Wollam A."/>
            <person name="Pepin K.H."/>
            <person name="Palsikar V.B."/>
            <person name="Mitreva M."/>
            <person name="Wilson R.K."/>
        </authorList>
    </citation>
    <scope>NUCLEOTIDE SEQUENCE [LARGE SCALE GENOMIC DNA]</scope>
    <source>
        <strain evidence="7 8">F0542</strain>
    </source>
</reference>
<evidence type="ECO:0000256" key="5">
    <source>
        <dbReference type="SAM" id="MobiDB-lite"/>
    </source>
</evidence>
<dbReference type="InterPro" id="IPR050206">
    <property type="entry name" value="FtsK/SpoIIIE/SftA"/>
</dbReference>
<dbReference type="SUPFAM" id="SSF52540">
    <property type="entry name" value="P-loop containing nucleoside triphosphate hydrolases"/>
    <property type="match status" value="2"/>
</dbReference>
<feature type="compositionally biased region" description="Basic residues" evidence="5">
    <location>
        <begin position="216"/>
        <end position="229"/>
    </location>
</feature>
<name>U1S5M9_9ACTO</name>
<dbReference type="Pfam" id="PF01580">
    <property type="entry name" value="FtsK_SpoIIIE"/>
    <property type="match status" value="2"/>
</dbReference>
<proteinExistence type="predicted"/>
<evidence type="ECO:0000313" key="8">
    <source>
        <dbReference type="Proteomes" id="UP000016536"/>
    </source>
</evidence>
<gene>
    <name evidence="7" type="ORF">HMPREF1979_00036</name>
</gene>
<organism evidence="7 8">
    <name type="scientific">Actinomyces johnsonii F0542</name>
    <dbReference type="NCBI Taxonomy" id="1321818"/>
    <lineage>
        <taxon>Bacteria</taxon>
        <taxon>Bacillati</taxon>
        <taxon>Actinomycetota</taxon>
        <taxon>Actinomycetes</taxon>
        <taxon>Actinomycetales</taxon>
        <taxon>Actinomycetaceae</taxon>
        <taxon>Actinomyces</taxon>
    </lineage>
</organism>
<evidence type="ECO:0000256" key="4">
    <source>
        <dbReference type="SAM" id="Coils"/>
    </source>
</evidence>
<sequence length="1553" mass="166742">MRTSHRGSPWAVAPPEESTMQLFISVLRPLEEASDARDLIIVVPEDAVVGDLAAALDRALPASAPGQSLRLVVSAGEPVDAPPSSLWHGPRRLDPQAPIGSGSIRNGMLLGLGAAVLDDVEPVGVVELRVIAGRGAGAVHRLSLGGYTLGGPEGDIALEGEAGREKIADLTVSQGGQVFLSPVPGVAERTVPLPLPRRRPLPGPLVLAAKEDEKPSKRRRRQKRRKRKGKAPEPILSGREVLEPDGQRHFLELDRRPLKGATLWPEKAVLTVGESLLVLSPVPAADAVTSPTPGAPTINFNRPPRLARPIRVTKFTLPREPEQPRKPPFPFAMMLSPLVMGAGMYLLTKRIYSLLFMVLSPVMMIANQIQGRSYNKKTYKDNLRKYEDQRDQAEDAAFKALTEERGLRRSDAPDPAELLLRATGPRAELWERRPADPDWLDLRVGVADLPSDVEVDDPARAKHEEPLRWTAPDVPVTVHLGELGVVGVCGDRCHEVATWLAAQAAVLHSPAELQMVLLVEPVRGENPAGRWAWARWLPHLRNLEGTGARARVGVDDESVGRRISELADLVQRRLEASDNRGSGRSENDQVLVVLDGGHALRLRPGLIPVLRRGPEVGVRLVCIDRERTALPEECRAVVATGPAAPSVSQTDVEEVERVTLDMVPDGWCERVARALAPVHDVSASGADSTIPTASRLLDVLPMPEPGSDAVLAAWQRCSRTTRAVIGEDAEGDFWLDVRADGPHALVAGTTGSGKSELLQTLIASLCVGNTPEAMTFVLVDYKGGAAFKDCARLPHTVGMVTDLDGHLTSRALESLGAELRRREHQLAGADAKDIEDYVAAMAPGDEPMPRLMIIIDEFAALVSELPDFVTGLVDIARRGRSLGVHLVLATQRPAGVVSAEIKSNTNLRIALRVTDESDSQDVIEAAASAFIPPSIPGRAYARLGHASLRQFQSSRVGGRPRGALPRAALRSATLTLDELSRPEEAPPEVEEDAAIPTDLATLVDAMGAAYRAMGKEKPHSPWLPPLPGLLTLDEVEQRMEEPGADSRAEGFLPALPLGLEDLPAEQDQRPMTWDYTRAGHLGIAGGPRAGRSSVLRGIAVAVARTASAAEVHMYGIDAGNGALLPCLALPHVGAVTTRDQPDRVRRLLGLLGREVARRQQLLATQGFASLSEQRAKAAEAERLPYLLLLIDRWDNFTATFDNVDGGAVIEGVESLMREGPAVGLRVVVAGDRTVFRGRFGMLLEDRLLLRMPSPDDFDLVGMRAREVPLTMPQGRAFRSGPRPREVQLALLTADVDGTAQVEAIQEAGRLSREKWGEIPRALSAGHVDELPVAISEEKALELGPPLAPGNIALAVGGDDLGLIPVSMDEIGNGVLVAGPRRSGRSTALMFGAQRALDGGTRVVLVLPRRSPLIALEGRDGVLGRLGLESKSDDLKALLKDEPENTLIVIDDFEIMGGDHALGPVIEEHLRTCRDANGGVLVGCGIDEVAGMYRGVVAQVRKTRTGLVLAPRSSEDGTYLSARLPRSTGGAVPKGRGVMVTTGGWSWVQVPKVG</sequence>
<evidence type="ECO:0000256" key="3">
    <source>
        <dbReference type="PROSITE-ProRule" id="PRU00289"/>
    </source>
</evidence>
<protein>
    <submittedName>
        <fullName evidence="7">FtsK/SpoIIIE family protein</fullName>
    </submittedName>
</protein>
<dbReference type="SMART" id="SM00382">
    <property type="entry name" value="AAA"/>
    <property type="match status" value="2"/>
</dbReference>
<keyword evidence="4" id="KW-0175">Coiled coil</keyword>
<evidence type="ECO:0000256" key="2">
    <source>
        <dbReference type="ARBA" id="ARBA00022840"/>
    </source>
</evidence>
<comment type="caution">
    <text evidence="7">The sequence shown here is derived from an EMBL/GenBank/DDBJ whole genome shotgun (WGS) entry which is preliminary data.</text>
</comment>
<feature type="binding site" evidence="3">
    <location>
        <begin position="1085"/>
        <end position="1092"/>
    </location>
    <ligand>
        <name>ATP</name>
        <dbReference type="ChEBI" id="CHEBI:30616"/>
    </ligand>
</feature>
<dbReference type="Proteomes" id="UP000016536">
    <property type="component" value="Unassembled WGS sequence"/>
</dbReference>
<keyword evidence="2 3" id="KW-0067">ATP-binding</keyword>
<dbReference type="PANTHER" id="PTHR22683">
    <property type="entry name" value="SPORULATION PROTEIN RELATED"/>
    <property type="match status" value="1"/>
</dbReference>
<dbReference type="GO" id="GO:0005524">
    <property type="term" value="F:ATP binding"/>
    <property type="evidence" value="ECO:0007669"/>
    <property type="project" value="UniProtKB-UniRule"/>
</dbReference>
<dbReference type="CDD" id="cd01127">
    <property type="entry name" value="TrwB_TraG_TraD_VirD4"/>
    <property type="match status" value="1"/>
</dbReference>
<evidence type="ECO:0000313" key="7">
    <source>
        <dbReference type="EMBL" id="ERH25942.1"/>
    </source>
</evidence>
<feature type="coiled-coil region" evidence="4">
    <location>
        <begin position="376"/>
        <end position="403"/>
    </location>
</feature>
<keyword evidence="8" id="KW-1185">Reference proteome</keyword>
<dbReference type="HOGENOM" id="CLU_003134_6_0_11"/>
<dbReference type="InterPro" id="IPR002543">
    <property type="entry name" value="FtsK_dom"/>
</dbReference>
<dbReference type="Gene3D" id="3.40.50.300">
    <property type="entry name" value="P-loop containing nucleotide triphosphate hydrolases"/>
    <property type="match status" value="4"/>
</dbReference>
<dbReference type="InterPro" id="IPR027417">
    <property type="entry name" value="P-loop_NTPase"/>
</dbReference>
<dbReference type="PATRIC" id="fig|1321818.3.peg.29"/>
<dbReference type="EMBL" id="AWSE01000003">
    <property type="protein sequence ID" value="ERH25942.1"/>
    <property type="molecule type" value="Genomic_DNA"/>
</dbReference>
<dbReference type="PANTHER" id="PTHR22683:SF1">
    <property type="entry name" value="TYPE VII SECRETION SYSTEM PROTEIN ESSC"/>
    <property type="match status" value="1"/>
</dbReference>
<accession>U1S5M9</accession>
<evidence type="ECO:0000259" key="6">
    <source>
        <dbReference type="PROSITE" id="PS50901"/>
    </source>
</evidence>
<keyword evidence="1 3" id="KW-0547">Nucleotide-binding</keyword>